<keyword evidence="3" id="KW-0238">DNA-binding</keyword>
<evidence type="ECO:0000256" key="5">
    <source>
        <dbReference type="ARBA" id="ARBA00023242"/>
    </source>
</evidence>
<name>A0AAD8R2L5_LOLMU</name>
<accession>A0AAD8R2L5</accession>
<feature type="domain" description="AP2/ERF" evidence="7">
    <location>
        <begin position="10"/>
        <end position="72"/>
    </location>
</feature>
<dbReference type="GO" id="GO:0005634">
    <property type="term" value="C:nucleus"/>
    <property type="evidence" value="ECO:0007669"/>
    <property type="project" value="UniProtKB-SubCell"/>
</dbReference>
<gene>
    <name evidence="8" type="ORF">QYE76_036523</name>
</gene>
<dbReference type="GO" id="GO:0003700">
    <property type="term" value="F:DNA-binding transcription factor activity"/>
    <property type="evidence" value="ECO:0007669"/>
    <property type="project" value="InterPro"/>
</dbReference>
<dbReference type="InterPro" id="IPR001471">
    <property type="entry name" value="AP2/ERF_dom"/>
</dbReference>
<keyword evidence="5" id="KW-0539">Nucleus</keyword>
<evidence type="ECO:0000256" key="4">
    <source>
        <dbReference type="ARBA" id="ARBA00023163"/>
    </source>
</evidence>
<comment type="caution">
    <text evidence="8">The sequence shown here is derived from an EMBL/GenBank/DDBJ whole genome shotgun (WGS) entry which is preliminary data.</text>
</comment>
<dbReference type="SUPFAM" id="SSF54171">
    <property type="entry name" value="DNA-binding domain"/>
    <property type="match status" value="1"/>
</dbReference>
<dbReference type="InterPro" id="IPR044808">
    <property type="entry name" value="ERF_plant"/>
</dbReference>
<keyword evidence="9" id="KW-1185">Reference proteome</keyword>
<dbReference type="PANTHER" id="PTHR31190">
    <property type="entry name" value="DNA-BINDING DOMAIN"/>
    <property type="match status" value="1"/>
</dbReference>
<dbReference type="GO" id="GO:0009873">
    <property type="term" value="P:ethylene-activated signaling pathway"/>
    <property type="evidence" value="ECO:0007669"/>
    <property type="project" value="InterPro"/>
</dbReference>
<evidence type="ECO:0000256" key="2">
    <source>
        <dbReference type="ARBA" id="ARBA00023015"/>
    </source>
</evidence>
<dbReference type="Gene3D" id="3.30.730.10">
    <property type="entry name" value="AP2/ERF domain"/>
    <property type="match status" value="1"/>
</dbReference>
<comment type="subcellular location">
    <subcellularLocation>
        <location evidence="1">Nucleus</location>
    </subcellularLocation>
</comment>
<keyword evidence="2" id="KW-0805">Transcription regulation</keyword>
<dbReference type="InterPro" id="IPR036955">
    <property type="entry name" value="AP2/ERF_dom_sf"/>
</dbReference>
<feature type="compositionally biased region" description="Basic residues" evidence="6">
    <location>
        <begin position="106"/>
        <end position="117"/>
    </location>
</feature>
<dbReference type="Proteomes" id="UP001231189">
    <property type="component" value="Unassembled WGS sequence"/>
</dbReference>
<dbReference type="EMBL" id="JAUUTY010000007">
    <property type="protein sequence ID" value="KAK1612850.1"/>
    <property type="molecule type" value="Genomic_DNA"/>
</dbReference>
<organism evidence="8 9">
    <name type="scientific">Lolium multiflorum</name>
    <name type="common">Italian ryegrass</name>
    <name type="synonym">Lolium perenne subsp. multiflorum</name>
    <dbReference type="NCBI Taxonomy" id="4521"/>
    <lineage>
        <taxon>Eukaryota</taxon>
        <taxon>Viridiplantae</taxon>
        <taxon>Streptophyta</taxon>
        <taxon>Embryophyta</taxon>
        <taxon>Tracheophyta</taxon>
        <taxon>Spermatophyta</taxon>
        <taxon>Magnoliopsida</taxon>
        <taxon>Liliopsida</taxon>
        <taxon>Poales</taxon>
        <taxon>Poaceae</taxon>
        <taxon>BOP clade</taxon>
        <taxon>Pooideae</taxon>
        <taxon>Poodae</taxon>
        <taxon>Poeae</taxon>
        <taxon>Poeae Chloroplast Group 2 (Poeae type)</taxon>
        <taxon>Loliodinae</taxon>
        <taxon>Loliinae</taxon>
        <taxon>Lolium</taxon>
    </lineage>
</organism>
<feature type="region of interest" description="Disordered" evidence="6">
    <location>
        <begin position="86"/>
        <end position="154"/>
    </location>
</feature>
<dbReference type="PROSITE" id="PS51032">
    <property type="entry name" value="AP2_ERF"/>
    <property type="match status" value="1"/>
</dbReference>
<reference evidence="8" key="1">
    <citation type="submission" date="2023-07" db="EMBL/GenBank/DDBJ databases">
        <title>A chromosome-level genome assembly of Lolium multiflorum.</title>
        <authorList>
            <person name="Chen Y."/>
            <person name="Copetti D."/>
            <person name="Kolliker R."/>
            <person name="Studer B."/>
        </authorList>
    </citation>
    <scope>NUCLEOTIDE SEQUENCE</scope>
    <source>
        <strain evidence="8">02402/16</strain>
        <tissue evidence="8">Leaf</tissue>
    </source>
</reference>
<proteinExistence type="predicted"/>
<dbReference type="SMART" id="SM00380">
    <property type="entry name" value="AP2"/>
    <property type="match status" value="1"/>
</dbReference>
<protein>
    <recommendedName>
        <fullName evidence="7">AP2/ERF domain-containing protein</fullName>
    </recommendedName>
</protein>
<dbReference type="AlphaFoldDB" id="A0AAD8R2L5"/>
<sequence length="154" mass="17465">MAPRRRNNTGFIGVRLRLAGHFAAEITAGGTRVWLGTFYTKEAAARAYDVAAWRFGAAPRNELPEVVSTKLESLYRAATSLTGEARRYRAGQRRIDTTEATSVHGTRQRPSRRRRGNARIPEGEAYDRERERKLQRKAEVEGRYAKGEASTRRE</sequence>
<evidence type="ECO:0000259" key="7">
    <source>
        <dbReference type="PROSITE" id="PS51032"/>
    </source>
</evidence>
<evidence type="ECO:0000313" key="9">
    <source>
        <dbReference type="Proteomes" id="UP001231189"/>
    </source>
</evidence>
<evidence type="ECO:0000256" key="3">
    <source>
        <dbReference type="ARBA" id="ARBA00023125"/>
    </source>
</evidence>
<keyword evidence="4" id="KW-0804">Transcription</keyword>
<dbReference type="InterPro" id="IPR016177">
    <property type="entry name" value="DNA-bd_dom_sf"/>
</dbReference>
<dbReference type="GO" id="GO:0003677">
    <property type="term" value="F:DNA binding"/>
    <property type="evidence" value="ECO:0007669"/>
    <property type="project" value="UniProtKB-KW"/>
</dbReference>
<feature type="compositionally biased region" description="Basic and acidic residues" evidence="6">
    <location>
        <begin position="121"/>
        <end position="154"/>
    </location>
</feature>
<evidence type="ECO:0000256" key="1">
    <source>
        <dbReference type="ARBA" id="ARBA00004123"/>
    </source>
</evidence>
<evidence type="ECO:0000256" key="6">
    <source>
        <dbReference type="SAM" id="MobiDB-lite"/>
    </source>
</evidence>
<evidence type="ECO:0000313" key="8">
    <source>
        <dbReference type="EMBL" id="KAK1612850.1"/>
    </source>
</evidence>